<reference evidence="1" key="1">
    <citation type="submission" date="2021-02" db="EMBL/GenBank/DDBJ databases">
        <authorList>
            <person name="Nowell W R."/>
        </authorList>
    </citation>
    <scope>NUCLEOTIDE SEQUENCE</scope>
    <source>
        <strain evidence="1">Ploen Becks lab</strain>
    </source>
</reference>
<dbReference type="Proteomes" id="UP000663879">
    <property type="component" value="Unassembled WGS sequence"/>
</dbReference>
<accession>A0A814CRM7</accession>
<dbReference type="AlphaFoldDB" id="A0A814CRM7"/>
<comment type="caution">
    <text evidence="1">The sequence shown here is derived from an EMBL/GenBank/DDBJ whole genome shotgun (WGS) entry which is preliminary data.</text>
</comment>
<dbReference type="EMBL" id="CAJNOC010002650">
    <property type="protein sequence ID" value="CAF0944810.1"/>
    <property type="molecule type" value="Genomic_DNA"/>
</dbReference>
<dbReference type="PANTHER" id="PTHR31569">
    <property type="entry name" value="SWIM-TYPE DOMAIN-CONTAINING PROTEIN"/>
    <property type="match status" value="1"/>
</dbReference>
<dbReference type="OrthoDB" id="10663223at2759"/>
<evidence type="ECO:0008006" key="3">
    <source>
        <dbReference type="Google" id="ProtNLM"/>
    </source>
</evidence>
<sequence length="248" mass="28932">METVHNHEISKQFYQLYHTNRKIPEEYIELSKAMLQTGSKPSKVALHISKLCNKIVDLHNLAASKSLSKVARFDYFKNNWLNCVDKWAKFKRYGLPLNLQETNNPLEVMNKQIKAYSTKHSSSSLSKCLSYILEYIKTSELNKLYVNTVQPNKKTDKQGLSNSQFQTIQLFHQYLSLPIASWLEKQLELSQMHPYSYEKSANDNEFVIKISKNEYVIKNVFNDTTECSCYEQLSLNLPCRYICLFVTS</sequence>
<organism evidence="1 2">
    <name type="scientific">Brachionus calyciflorus</name>
    <dbReference type="NCBI Taxonomy" id="104777"/>
    <lineage>
        <taxon>Eukaryota</taxon>
        <taxon>Metazoa</taxon>
        <taxon>Spiralia</taxon>
        <taxon>Gnathifera</taxon>
        <taxon>Rotifera</taxon>
        <taxon>Eurotatoria</taxon>
        <taxon>Monogononta</taxon>
        <taxon>Pseudotrocha</taxon>
        <taxon>Ploima</taxon>
        <taxon>Brachionidae</taxon>
        <taxon>Brachionus</taxon>
    </lineage>
</organism>
<dbReference type="InterPro" id="IPR052579">
    <property type="entry name" value="Zinc_finger_SWIM"/>
</dbReference>
<evidence type="ECO:0000313" key="2">
    <source>
        <dbReference type="Proteomes" id="UP000663879"/>
    </source>
</evidence>
<keyword evidence="2" id="KW-1185">Reference proteome</keyword>
<protein>
    <recommendedName>
        <fullName evidence="3">SWIM-type domain-containing protein</fullName>
    </recommendedName>
</protein>
<evidence type="ECO:0000313" key="1">
    <source>
        <dbReference type="EMBL" id="CAF0944810.1"/>
    </source>
</evidence>
<dbReference type="PANTHER" id="PTHR31569:SF4">
    <property type="entry name" value="SWIM-TYPE DOMAIN-CONTAINING PROTEIN"/>
    <property type="match status" value="1"/>
</dbReference>
<proteinExistence type="predicted"/>
<gene>
    <name evidence="1" type="ORF">OXX778_LOCUS13626</name>
</gene>
<name>A0A814CRM7_9BILA</name>